<evidence type="ECO:0000259" key="2">
    <source>
        <dbReference type="Pfam" id="PF00149"/>
    </source>
</evidence>
<dbReference type="Gene3D" id="3.60.21.10">
    <property type="match status" value="1"/>
</dbReference>
<dbReference type="AlphaFoldDB" id="A0A975G951"/>
<keyword evidence="1" id="KW-0732">Signal</keyword>
<dbReference type="PANTHER" id="PTHR22953">
    <property type="entry name" value="ACID PHOSPHATASE RELATED"/>
    <property type="match status" value="1"/>
</dbReference>
<evidence type="ECO:0000313" key="3">
    <source>
        <dbReference type="EMBL" id="QUE50990.1"/>
    </source>
</evidence>
<name>A0A975G951_9BACT</name>
<dbReference type="EMBL" id="CP073100">
    <property type="protein sequence ID" value="QUE50990.1"/>
    <property type="molecule type" value="Genomic_DNA"/>
</dbReference>
<dbReference type="Pfam" id="PF00149">
    <property type="entry name" value="Metallophos"/>
    <property type="match status" value="1"/>
</dbReference>
<keyword evidence="4" id="KW-1185">Reference proteome</keyword>
<dbReference type="GO" id="GO:0003993">
    <property type="term" value="F:acid phosphatase activity"/>
    <property type="evidence" value="ECO:0007669"/>
    <property type="project" value="InterPro"/>
</dbReference>
<organism evidence="3 4">
    <name type="scientific">Luteolibacter ambystomatis</name>
    <dbReference type="NCBI Taxonomy" id="2824561"/>
    <lineage>
        <taxon>Bacteria</taxon>
        <taxon>Pseudomonadati</taxon>
        <taxon>Verrucomicrobiota</taxon>
        <taxon>Verrucomicrobiia</taxon>
        <taxon>Verrucomicrobiales</taxon>
        <taxon>Verrucomicrobiaceae</taxon>
        <taxon>Luteolibacter</taxon>
    </lineage>
</organism>
<protein>
    <submittedName>
        <fullName evidence="3">Metallophosphoesterase</fullName>
    </submittedName>
</protein>
<dbReference type="InterPro" id="IPR039331">
    <property type="entry name" value="PAPs-like"/>
</dbReference>
<dbReference type="InterPro" id="IPR029052">
    <property type="entry name" value="Metallo-depent_PP-like"/>
</dbReference>
<sequence>MKRRGFLGSVTGGVVAGAAGLTRAAETDSPKAAAGTLVTTPAVHMAPRADGLEVVWAVSRLSRGWVEWKGADGATGKAHEDAFGFVPQGDRIVRVRVSGLKPGAKYQLRAVTESGDATPVREESPWKEFRSLDGKADSTKFVVWNDTHQNDETIKRLHEATPAADFLLWNGDTCNNWITEDLLVPTLLKPAGQDVSAGRPMFVVWGNHDVRGKWAFKMPELIATPSDRPFYAFRSGPVACICLHTGEDKPDDHPSFGGRVAFEPLRAQQAEWMKKVIEQPEFKNAPYRVVFCHIPLRWTQEKPKDYAGGGYDDYSGFSRDAWHDVLVKWKTQIVISGHTHRTAWIPGTKEFPYAQLVGGGPKPQAATFIEGSADKAGLKFVMKDLDGKVLQEAAFKALA</sequence>
<dbReference type="RefSeq" id="WP_211631129.1">
    <property type="nucleotide sequence ID" value="NZ_CP073100.1"/>
</dbReference>
<feature type="domain" description="Calcineurin-like phosphoesterase" evidence="2">
    <location>
        <begin position="140"/>
        <end position="341"/>
    </location>
</feature>
<dbReference type="Proteomes" id="UP000676169">
    <property type="component" value="Chromosome"/>
</dbReference>
<dbReference type="PANTHER" id="PTHR22953:SF153">
    <property type="entry name" value="PURPLE ACID PHOSPHATASE"/>
    <property type="match status" value="1"/>
</dbReference>
<accession>A0A975G951</accession>
<gene>
    <name evidence="3" type="ORF">KBB96_19305</name>
</gene>
<evidence type="ECO:0000313" key="4">
    <source>
        <dbReference type="Proteomes" id="UP000676169"/>
    </source>
</evidence>
<evidence type="ECO:0000256" key="1">
    <source>
        <dbReference type="ARBA" id="ARBA00022729"/>
    </source>
</evidence>
<reference evidence="3" key="1">
    <citation type="submission" date="2021-04" db="EMBL/GenBank/DDBJ databases">
        <title>Luteolibacter sp. 32A isolated from the skin of an Anderson's salamander (Ambystoma andersonii).</title>
        <authorList>
            <person name="Spergser J."/>
            <person name="Busse H.-J."/>
        </authorList>
    </citation>
    <scope>NUCLEOTIDE SEQUENCE</scope>
    <source>
        <strain evidence="3">32A</strain>
    </source>
</reference>
<dbReference type="SUPFAM" id="SSF56300">
    <property type="entry name" value="Metallo-dependent phosphatases"/>
    <property type="match status" value="1"/>
</dbReference>
<dbReference type="KEGG" id="lamb:KBB96_19305"/>
<proteinExistence type="predicted"/>
<dbReference type="InterPro" id="IPR004843">
    <property type="entry name" value="Calcineurin-like_PHP"/>
</dbReference>